<keyword evidence="1" id="KW-1133">Transmembrane helix</keyword>
<dbReference type="EMBL" id="CABQ01000199">
    <property type="protein sequence ID" value="CBI08265.1"/>
    <property type="molecule type" value="Genomic_DNA"/>
</dbReference>
<organism evidence="2">
    <name type="scientific">mine drainage metagenome</name>
    <dbReference type="NCBI Taxonomy" id="410659"/>
    <lineage>
        <taxon>unclassified sequences</taxon>
        <taxon>metagenomes</taxon>
        <taxon>ecological metagenomes</taxon>
    </lineage>
</organism>
<evidence type="ECO:0000313" key="2">
    <source>
        <dbReference type="EMBL" id="CBI08265.1"/>
    </source>
</evidence>
<comment type="caution">
    <text evidence="2">The sequence shown here is derived from an EMBL/GenBank/DDBJ whole genome shotgun (WGS) entry which is preliminary data.</text>
</comment>
<proteinExistence type="predicted"/>
<sequence length="51" mass="5835">MVGLISYFPFAWYIHRYMDDAGYPPGFVRKLVVFVLASILASLASYCVSWI</sequence>
<accession>E6QLZ4</accession>
<dbReference type="AlphaFoldDB" id="E6QLZ4"/>
<evidence type="ECO:0000256" key="1">
    <source>
        <dbReference type="SAM" id="Phobius"/>
    </source>
</evidence>
<name>E6QLZ4_9ZZZZ</name>
<reference evidence="2" key="1">
    <citation type="submission" date="2009-10" db="EMBL/GenBank/DDBJ databases">
        <title>Diversity of trophic interactions inside an arsenic-rich microbial ecosystem.</title>
        <authorList>
            <person name="Bertin P.N."/>
            <person name="Heinrich-Salmeron A."/>
            <person name="Pelletier E."/>
            <person name="Goulhen-Chollet F."/>
            <person name="Arsene-Ploetze F."/>
            <person name="Gallien S."/>
            <person name="Calteau A."/>
            <person name="Vallenet D."/>
            <person name="Casiot C."/>
            <person name="Chane-Woon-Ming B."/>
            <person name="Giloteaux L."/>
            <person name="Barakat M."/>
            <person name="Bonnefoy V."/>
            <person name="Bruneel O."/>
            <person name="Chandler M."/>
            <person name="Cleiss J."/>
            <person name="Duran R."/>
            <person name="Elbaz-Poulichet F."/>
            <person name="Fonknechten N."/>
            <person name="Lauga B."/>
            <person name="Mornico D."/>
            <person name="Ortet P."/>
            <person name="Schaeffer C."/>
            <person name="Siguier P."/>
            <person name="Alexander Thil Smith A."/>
            <person name="Van Dorsselaer A."/>
            <person name="Weissenbach J."/>
            <person name="Medigue C."/>
            <person name="Le Paslier D."/>
        </authorList>
    </citation>
    <scope>NUCLEOTIDE SEQUENCE</scope>
</reference>
<gene>
    <name evidence="2" type="ORF">CARN6_1716</name>
</gene>
<keyword evidence="1" id="KW-0472">Membrane</keyword>
<keyword evidence="1" id="KW-0812">Transmembrane</keyword>
<protein>
    <submittedName>
        <fullName evidence="2">Uncharacterized protein</fullName>
    </submittedName>
</protein>
<feature type="transmembrane region" description="Helical" evidence="1">
    <location>
        <begin position="27"/>
        <end position="48"/>
    </location>
</feature>